<keyword evidence="3" id="KW-1185">Reference proteome</keyword>
<accession>A0A1H1NF73</accession>
<dbReference type="InterPro" id="IPR004360">
    <property type="entry name" value="Glyas_Fos-R_dOase_dom"/>
</dbReference>
<dbReference type="PROSITE" id="PS51819">
    <property type="entry name" value="VOC"/>
    <property type="match status" value="1"/>
</dbReference>
<dbReference type="Gene3D" id="3.30.720.120">
    <property type="match status" value="1"/>
</dbReference>
<dbReference type="RefSeq" id="WP_092666210.1">
    <property type="nucleotide sequence ID" value="NZ_LT629734.1"/>
</dbReference>
<dbReference type="Gene3D" id="3.30.720.110">
    <property type="match status" value="1"/>
</dbReference>
<evidence type="ECO:0000313" key="2">
    <source>
        <dbReference type="EMBL" id="SDR97485.1"/>
    </source>
</evidence>
<feature type="domain" description="VOC" evidence="1">
    <location>
        <begin position="2"/>
        <end position="125"/>
    </location>
</feature>
<name>A0A1H1NF73_9MICO</name>
<dbReference type="Pfam" id="PF00903">
    <property type="entry name" value="Glyoxalase"/>
    <property type="match status" value="1"/>
</dbReference>
<dbReference type="InterPro" id="IPR029068">
    <property type="entry name" value="Glyas_Bleomycin-R_OHBP_Dase"/>
</dbReference>
<gene>
    <name evidence="2" type="ORF">SAMN04489719_1250</name>
</gene>
<dbReference type="InterPro" id="IPR037523">
    <property type="entry name" value="VOC_core"/>
</dbReference>
<dbReference type="EMBL" id="LT629734">
    <property type="protein sequence ID" value="SDR97485.1"/>
    <property type="molecule type" value="Genomic_DNA"/>
</dbReference>
<protein>
    <submittedName>
        <fullName evidence="2">Uncharacterized conserved protein PhnB, glyoxalase superfamily</fullName>
    </submittedName>
</protein>
<reference evidence="3" key="1">
    <citation type="submission" date="2016-10" db="EMBL/GenBank/DDBJ databases">
        <authorList>
            <person name="Varghese N."/>
            <person name="Submissions S."/>
        </authorList>
    </citation>
    <scope>NUCLEOTIDE SEQUENCE [LARGE SCALE GENOMIC DNA]</scope>
    <source>
        <strain evidence="3">DSM 22965</strain>
    </source>
</reference>
<evidence type="ECO:0000259" key="1">
    <source>
        <dbReference type="PROSITE" id="PS51819"/>
    </source>
</evidence>
<proteinExistence type="predicted"/>
<dbReference type="SUPFAM" id="SSF54593">
    <property type="entry name" value="Glyoxalase/Bleomycin resistance protein/Dihydroxybiphenyl dioxygenase"/>
    <property type="match status" value="1"/>
</dbReference>
<organism evidence="2 3">
    <name type="scientific">Agrococcus carbonis</name>
    <dbReference type="NCBI Taxonomy" id="684552"/>
    <lineage>
        <taxon>Bacteria</taxon>
        <taxon>Bacillati</taxon>
        <taxon>Actinomycetota</taxon>
        <taxon>Actinomycetes</taxon>
        <taxon>Micrococcales</taxon>
        <taxon>Microbacteriaceae</taxon>
        <taxon>Agrococcus</taxon>
    </lineage>
</organism>
<dbReference type="OrthoDB" id="9804907at2"/>
<evidence type="ECO:0000313" key="3">
    <source>
        <dbReference type="Proteomes" id="UP000199649"/>
    </source>
</evidence>
<dbReference type="AlphaFoldDB" id="A0A1H1NF73"/>
<dbReference type="STRING" id="684552.SAMN04489719_1250"/>
<sequence length="126" mass="13118">MHAAHLVLYVEDQARARDFYGAVLGAGPRLDVPGMTEFALPGGAVLGLMPEAGIRRLLPAMPDPAAAAGVPRAELYLLVDAPERRLEAAVAAGATELSAVQPRDWGDAAGYCLDLDGHVLAFASRG</sequence>
<dbReference type="Proteomes" id="UP000199649">
    <property type="component" value="Chromosome I"/>
</dbReference>